<proteinExistence type="predicted"/>
<sequence>MIIKKIISTLIFVLAMTTGNAHAGLIGLWEFNDNKDAMGNFGDLQQRGTNISNGSLNLRNTTWASAVNYTGPLITEKTLVSWVSLDNLSVRNGSVLTIDTLNRDVFDGIVWAERRTNQWMAGSNNFSRTQDINNSTPTVVNQEHMVAISYRLLGTSGVQISLYIDGILQGSYSQGGIASFGINNTEILFGARHTIGGRAIGPNISGSISEARIYDVALSGSEIAALRVGGASAQPASAPTTIVLFSMALLSFFRLRSKI</sequence>
<dbReference type="SUPFAM" id="SSF49899">
    <property type="entry name" value="Concanavalin A-like lectins/glucanases"/>
    <property type="match status" value="1"/>
</dbReference>
<comment type="caution">
    <text evidence="2">The sequence shown here is derived from an EMBL/GenBank/DDBJ whole genome shotgun (WGS) entry which is preliminary data.</text>
</comment>
<dbReference type="EMBL" id="JAVRHX010000006">
    <property type="protein sequence ID" value="MDT0596260.1"/>
    <property type="molecule type" value="Genomic_DNA"/>
</dbReference>
<evidence type="ECO:0000313" key="2">
    <source>
        <dbReference type="EMBL" id="MDT0596260.1"/>
    </source>
</evidence>
<dbReference type="InterPro" id="IPR013320">
    <property type="entry name" value="ConA-like_dom_sf"/>
</dbReference>
<organism evidence="2 3">
    <name type="scientific">Glaciecola petra</name>
    <dbReference type="NCBI Taxonomy" id="3075602"/>
    <lineage>
        <taxon>Bacteria</taxon>
        <taxon>Pseudomonadati</taxon>
        <taxon>Pseudomonadota</taxon>
        <taxon>Gammaproteobacteria</taxon>
        <taxon>Alteromonadales</taxon>
        <taxon>Alteromonadaceae</taxon>
        <taxon>Glaciecola</taxon>
    </lineage>
</organism>
<feature type="chain" id="PRO_5046667745" evidence="1">
    <location>
        <begin position="24"/>
        <end position="259"/>
    </location>
</feature>
<protein>
    <submittedName>
        <fullName evidence="2">LamG-like jellyroll fold domain-containing protein</fullName>
    </submittedName>
</protein>
<dbReference type="RefSeq" id="WP_311369787.1">
    <property type="nucleotide sequence ID" value="NZ_JAVRHX010000006.1"/>
</dbReference>
<keyword evidence="1" id="KW-0732">Signal</keyword>
<dbReference type="Gene3D" id="2.60.120.200">
    <property type="match status" value="1"/>
</dbReference>
<evidence type="ECO:0000256" key="1">
    <source>
        <dbReference type="SAM" id="SignalP"/>
    </source>
</evidence>
<dbReference type="Pfam" id="PF13385">
    <property type="entry name" value="Laminin_G_3"/>
    <property type="match status" value="1"/>
</dbReference>
<keyword evidence="3" id="KW-1185">Reference proteome</keyword>
<evidence type="ECO:0000313" key="3">
    <source>
        <dbReference type="Proteomes" id="UP001253545"/>
    </source>
</evidence>
<gene>
    <name evidence="2" type="ORF">RM552_15505</name>
</gene>
<dbReference type="Proteomes" id="UP001253545">
    <property type="component" value="Unassembled WGS sequence"/>
</dbReference>
<name>A0ABU2ZUJ5_9ALTE</name>
<reference evidence="2 3" key="1">
    <citation type="submission" date="2023-09" db="EMBL/GenBank/DDBJ databases">
        <authorList>
            <person name="Rey-Velasco X."/>
        </authorList>
    </citation>
    <scope>NUCLEOTIDE SEQUENCE [LARGE SCALE GENOMIC DNA]</scope>
    <source>
        <strain evidence="2 3">P117</strain>
    </source>
</reference>
<feature type="signal peptide" evidence="1">
    <location>
        <begin position="1"/>
        <end position="23"/>
    </location>
</feature>
<accession>A0ABU2ZUJ5</accession>